<evidence type="ECO:0000256" key="1">
    <source>
        <dbReference type="ARBA" id="ARBA00022737"/>
    </source>
</evidence>
<dbReference type="InParanoid" id="A0A2G5E6E0"/>
<feature type="repeat" description="ANK" evidence="3">
    <location>
        <begin position="450"/>
        <end position="482"/>
    </location>
</feature>
<feature type="repeat" description="ANK" evidence="3">
    <location>
        <begin position="421"/>
        <end position="449"/>
    </location>
</feature>
<evidence type="ECO:0000256" key="2">
    <source>
        <dbReference type="ARBA" id="ARBA00023043"/>
    </source>
</evidence>
<keyword evidence="1" id="KW-0677">Repeat</keyword>
<name>A0A2G5E6E0_AQUCA</name>
<organism evidence="5 6">
    <name type="scientific">Aquilegia coerulea</name>
    <name type="common">Rocky mountain columbine</name>
    <dbReference type="NCBI Taxonomy" id="218851"/>
    <lineage>
        <taxon>Eukaryota</taxon>
        <taxon>Viridiplantae</taxon>
        <taxon>Streptophyta</taxon>
        <taxon>Embryophyta</taxon>
        <taxon>Tracheophyta</taxon>
        <taxon>Spermatophyta</taxon>
        <taxon>Magnoliopsida</taxon>
        <taxon>Ranunculales</taxon>
        <taxon>Ranunculaceae</taxon>
        <taxon>Thalictroideae</taxon>
        <taxon>Aquilegia</taxon>
    </lineage>
</organism>
<sequence>MIHANATLLIQVNSKSTRHIARERQSQSSRVRVVGRENQCERVNSLCRKLLLLLLLLLLRTFVLIPTTLMTVFSHNGGGFLTGKQVFPVNCESEVSQRLVEASHTSDLKSALECVSNPFVDVNFIGAVCLKTRKTEVVLHDESANEVRIEYDEFRTDVTALFLAAHAGNLTLVQKLLSVGADVNQKLFRGFATTAAVREGHFKILEILLKAGASQPACEEALLEASCHGRARLSELLMGSDMIRPHVAVHALVMACCRGFVDVVDSLIKCGVDVNAIDRILLQSSRPSLHTNADCTALVAAVVSRHVPVVRQLLQIDVRTDILVRIGAWSWDTNSGEEFKVGAGLAEPYHITWCAVEYFEASGVILRMLLQNQSPNTPHYGRTLIHHAILCGNARALDVLLNCGADVEIPVKTTQGVVFRPIHMAARLGSDRILQRLIDAGCDLNSQTESGETALMISAKYKKDECFRVLASAGADFGMVNSSGHSVCSIAVTSRWSRGFQHALLNVIHSGSVVQSSNASIFSPLLFVAQTGDIEAIKVLVKQPNTSLDDQDDNGLSALMVTAMEGHVEAFRLLVYAGANLRLCNKSGETAISLSELNQNCDLFEKVLLEFALEKGNQGGFRVLHSAARRGDLAAVRLLIDRGYDVNVPDQDDYTPLMLAAKEGHNSMCELLISCGARCDVKTARGETALSLARNSKNARVNTERVILDELARTFVLSGASVKKHTKKGKGSPHQKMMRMVGAAGVLRWGKSSRRNVICRDAEMGPSSVFERNRRRKGDAYHPGVFRIITTKNKEFHFVCEGGAEIAEMWVRGIKLVTREAICGKKSET</sequence>
<keyword evidence="4" id="KW-0812">Transmembrane</keyword>
<feature type="repeat" description="ANK" evidence="3">
    <location>
        <begin position="652"/>
        <end position="684"/>
    </location>
</feature>
<keyword evidence="6" id="KW-1185">Reference proteome</keyword>
<dbReference type="InterPro" id="IPR002110">
    <property type="entry name" value="Ankyrin_rpt"/>
</dbReference>
<gene>
    <name evidence="5" type="ORF">AQUCO_01100240v1</name>
</gene>
<dbReference type="OrthoDB" id="194358at2759"/>
<dbReference type="PANTHER" id="PTHR24123">
    <property type="entry name" value="ANKYRIN REPEAT-CONTAINING"/>
    <property type="match status" value="1"/>
</dbReference>
<feature type="repeat" description="ANK" evidence="3">
    <location>
        <begin position="156"/>
        <end position="188"/>
    </location>
</feature>
<dbReference type="EMBL" id="KZ305028">
    <property type="protein sequence ID" value="PIA51261.1"/>
    <property type="molecule type" value="Genomic_DNA"/>
</dbReference>
<reference evidence="5 6" key="1">
    <citation type="submission" date="2017-09" db="EMBL/GenBank/DDBJ databases">
        <title>WGS assembly of Aquilegia coerulea Goldsmith.</title>
        <authorList>
            <person name="Hodges S."/>
            <person name="Kramer E."/>
            <person name="Nordborg M."/>
            <person name="Tomkins J."/>
            <person name="Borevitz J."/>
            <person name="Derieg N."/>
            <person name="Yan J."/>
            <person name="Mihaltcheva S."/>
            <person name="Hayes R.D."/>
            <person name="Rokhsar D."/>
        </authorList>
    </citation>
    <scope>NUCLEOTIDE SEQUENCE [LARGE SCALE GENOMIC DNA]</scope>
    <source>
        <strain evidence="6">cv. Goldsmith</strain>
    </source>
</reference>
<dbReference type="PROSITE" id="PS50297">
    <property type="entry name" value="ANK_REP_REGION"/>
    <property type="match status" value="5"/>
</dbReference>
<keyword evidence="2 3" id="KW-0040">ANK repeat</keyword>
<dbReference type="SUPFAM" id="SSF48403">
    <property type="entry name" value="Ankyrin repeat"/>
    <property type="match status" value="2"/>
</dbReference>
<feature type="repeat" description="ANK" evidence="3">
    <location>
        <begin position="619"/>
        <end position="651"/>
    </location>
</feature>
<dbReference type="Pfam" id="PF00023">
    <property type="entry name" value="Ank"/>
    <property type="match status" value="2"/>
</dbReference>
<dbReference type="PROSITE" id="PS50088">
    <property type="entry name" value="ANK_REPEAT"/>
    <property type="match status" value="7"/>
</dbReference>
<dbReference type="STRING" id="218851.A0A2G5E6E0"/>
<dbReference type="AlphaFoldDB" id="A0A2G5E6E0"/>
<dbReference type="FunCoup" id="A0A2G5E6E0">
    <property type="interactions" value="6"/>
</dbReference>
<proteinExistence type="predicted"/>
<keyword evidence="4" id="KW-0472">Membrane</keyword>
<dbReference type="Pfam" id="PF12796">
    <property type="entry name" value="Ank_2"/>
    <property type="match status" value="3"/>
</dbReference>
<evidence type="ECO:0000313" key="6">
    <source>
        <dbReference type="Proteomes" id="UP000230069"/>
    </source>
</evidence>
<protein>
    <submittedName>
        <fullName evidence="5">Uncharacterized protein</fullName>
    </submittedName>
</protein>
<dbReference type="InterPro" id="IPR036770">
    <property type="entry name" value="Ankyrin_rpt-contain_sf"/>
</dbReference>
<accession>A0A2G5E6E0</accession>
<dbReference type="Gene3D" id="1.25.40.20">
    <property type="entry name" value="Ankyrin repeat-containing domain"/>
    <property type="match status" value="6"/>
</dbReference>
<evidence type="ECO:0000256" key="3">
    <source>
        <dbReference type="PROSITE-ProRule" id="PRU00023"/>
    </source>
</evidence>
<dbReference type="SMART" id="SM00248">
    <property type="entry name" value="ANK"/>
    <property type="match status" value="11"/>
</dbReference>
<keyword evidence="4" id="KW-1133">Transmembrane helix</keyword>
<evidence type="ECO:0000313" key="5">
    <source>
        <dbReference type="EMBL" id="PIA51261.1"/>
    </source>
</evidence>
<dbReference type="InterPro" id="IPR051165">
    <property type="entry name" value="Multifunctional_ANK_Repeat"/>
</dbReference>
<feature type="repeat" description="ANK" evidence="3">
    <location>
        <begin position="380"/>
        <end position="412"/>
    </location>
</feature>
<evidence type="ECO:0000256" key="4">
    <source>
        <dbReference type="SAM" id="Phobius"/>
    </source>
</evidence>
<feature type="transmembrane region" description="Helical" evidence="4">
    <location>
        <begin position="50"/>
        <end position="73"/>
    </location>
</feature>
<feature type="repeat" description="ANK" evidence="3">
    <location>
        <begin position="554"/>
        <end position="586"/>
    </location>
</feature>
<dbReference type="Pfam" id="PF13606">
    <property type="entry name" value="Ank_3"/>
    <property type="match status" value="1"/>
</dbReference>
<dbReference type="PANTHER" id="PTHR24123:SF139">
    <property type="entry name" value="ANKYRIN"/>
    <property type="match status" value="1"/>
</dbReference>
<dbReference type="Proteomes" id="UP000230069">
    <property type="component" value="Unassembled WGS sequence"/>
</dbReference>